<proteinExistence type="predicted"/>
<dbReference type="RefSeq" id="WP_012531498.1">
    <property type="nucleotide sequence ID" value="NC_011146.1"/>
</dbReference>
<dbReference type="EMBL" id="CP001124">
    <property type="protein sequence ID" value="ADO00830.1"/>
    <property type="molecule type" value="Genomic_DNA"/>
</dbReference>
<organism evidence="1 2">
    <name type="scientific">Citrifermentans bemidjiense (strain ATCC BAA-1014 / DSM 16622 / JCM 12645 / Bem)</name>
    <name type="common">Geobacter bemidjiensis</name>
    <dbReference type="NCBI Taxonomy" id="404380"/>
    <lineage>
        <taxon>Bacteria</taxon>
        <taxon>Pseudomonadati</taxon>
        <taxon>Thermodesulfobacteriota</taxon>
        <taxon>Desulfuromonadia</taxon>
        <taxon>Geobacterales</taxon>
        <taxon>Geobacteraceae</taxon>
        <taxon>Citrifermentans</taxon>
    </lineage>
</organism>
<evidence type="ECO:0000313" key="2">
    <source>
        <dbReference type="Proteomes" id="UP000008825"/>
    </source>
</evidence>
<sequence>MSKIYQVILKMIENTDKISNAVEGDSDEVFFLYNAKYCWSVLRQSGSGKYAIYYYPENSPGELTNVIDWEDVKLVAYTEKEIPEEDAQRKLHQLYKILRDKVASEADVILDEILADD</sequence>
<dbReference type="OrthoDB" id="6992686at2"/>
<dbReference type="KEGG" id="gbm:Gbem_4134"/>
<dbReference type="STRING" id="404380.Gbem_4134"/>
<accession>E1P6D5</accession>
<protein>
    <submittedName>
        <fullName evidence="1">Uncharacterized protein</fullName>
    </submittedName>
</protein>
<reference evidence="1 2" key="1">
    <citation type="submission" date="2008-07" db="EMBL/GenBank/DDBJ databases">
        <title>Complete sequence of Geobacter bemidjiensis BEM.</title>
        <authorList>
            <consortium name="US DOE Joint Genome Institute"/>
            <person name="Lucas S."/>
            <person name="Copeland A."/>
            <person name="Lapidus A."/>
            <person name="Glavina del Rio T."/>
            <person name="Dalin E."/>
            <person name="Tice H."/>
            <person name="Bruce D."/>
            <person name="Goodwin L."/>
            <person name="Pitluck S."/>
            <person name="Kiss H."/>
            <person name="Brettin T."/>
            <person name="Detter J.C."/>
            <person name="Han C."/>
            <person name="Kuske C.R."/>
            <person name="Schmutz J."/>
            <person name="Larimer F."/>
            <person name="Land M."/>
            <person name="Hauser L."/>
            <person name="Kyrpides N."/>
            <person name="Lykidis A."/>
            <person name="Lovley D."/>
            <person name="Richardson P."/>
        </authorList>
    </citation>
    <scope>NUCLEOTIDE SEQUENCE [LARGE SCALE GENOMIC DNA]</scope>
    <source>
        <strain evidence="2">ATCC BAA-1014 / DSM 16622 / JCM 12645 / Bem</strain>
    </source>
</reference>
<name>E1P6D5_CITBB</name>
<gene>
    <name evidence="1" type="ordered locus">Gbem_4134</name>
</gene>
<keyword evidence="2" id="KW-1185">Reference proteome</keyword>
<dbReference type="HOGENOM" id="CLU_163812_0_0_7"/>
<dbReference type="AlphaFoldDB" id="E1P6D5"/>
<reference evidence="1 2" key="2">
    <citation type="journal article" date="2010" name="BMC Genomics">
        <title>The genome of Geobacter bemidjiensis, exemplar for the subsurface clade of Geobacter species that predominate in Fe(III)-reducing subsurface environments.</title>
        <authorList>
            <person name="Aklujkar M."/>
            <person name="Young N.D."/>
            <person name="Holmes D."/>
            <person name="Chavan M."/>
            <person name="Risso C."/>
            <person name="Kiss H.E."/>
            <person name="Han C.S."/>
            <person name="Land M.L."/>
            <person name="Lovley D.R."/>
        </authorList>
    </citation>
    <scope>NUCLEOTIDE SEQUENCE [LARGE SCALE GENOMIC DNA]</scope>
    <source>
        <strain evidence="2">ATCC BAA-1014 / DSM 16622 / JCM 12645 / Bem</strain>
    </source>
</reference>
<dbReference type="Proteomes" id="UP000008825">
    <property type="component" value="Chromosome"/>
</dbReference>
<evidence type="ECO:0000313" key="1">
    <source>
        <dbReference type="EMBL" id="ADO00830.1"/>
    </source>
</evidence>